<sequence length="210" mass="23048">MDKELLQSTVRKVLDEMRQRPIPLGVSNRHIHLSAQDYERLFPGHPISEKKALLQPGQYAAEQTVTLVRPKGQLKNVRLLGPLRSVSQVEISRTDARTLGIAAPLRMSGNLKGTPGIRLVSPFGELELPSGVIVAQRHIHMSPLDALILRVSHGDMVSVAIEGDDRGLIFNNVAIRVSPDMRLEMHIDTDEANAAGADNPQAFARLVGPR</sequence>
<keyword evidence="11" id="KW-1283">Bacterial microcompartment</keyword>
<evidence type="ECO:0000256" key="7">
    <source>
        <dbReference type="ARBA" id="ARBA00022723"/>
    </source>
</evidence>
<comment type="function">
    <text evidence="12">Involved in 1,2-propanediol (1,2-PD) degradation by catalyzing the conversion of propanoyl-CoA to propanoyl-phosphate.</text>
</comment>
<dbReference type="EMBL" id="CP000026">
    <property type="protein sequence ID" value="AAV76814.1"/>
    <property type="molecule type" value="Genomic_DNA"/>
</dbReference>
<comment type="cofactor">
    <cofactor evidence="1">
        <name>Zn(2+)</name>
        <dbReference type="ChEBI" id="CHEBI:29105"/>
    </cofactor>
</comment>
<evidence type="ECO:0000256" key="9">
    <source>
        <dbReference type="ARBA" id="ARBA00023315"/>
    </source>
</evidence>
<dbReference type="Pfam" id="PF06130">
    <property type="entry name" value="PTAC"/>
    <property type="match status" value="1"/>
</dbReference>
<comment type="catalytic activity">
    <reaction evidence="12">
        <text>propanoyl-CoA + phosphate = propanoyl phosphate + CoA</text>
        <dbReference type="Rhea" id="RHEA:28046"/>
        <dbReference type="ChEBI" id="CHEBI:43474"/>
        <dbReference type="ChEBI" id="CHEBI:57287"/>
        <dbReference type="ChEBI" id="CHEBI:57392"/>
        <dbReference type="ChEBI" id="CHEBI:58933"/>
        <dbReference type="EC" id="2.3.1.222"/>
    </reaction>
</comment>
<accession>A0A0H2WN37</accession>
<name>A0A0H2WN37_SALPA</name>
<keyword evidence="9 12" id="KW-0012">Acyltransferase</keyword>
<evidence type="ECO:0000256" key="1">
    <source>
        <dbReference type="ARBA" id="ARBA00001947"/>
    </source>
</evidence>
<evidence type="ECO:0000256" key="10">
    <source>
        <dbReference type="ARBA" id="ARBA00024322"/>
    </source>
</evidence>
<evidence type="ECO:0000256" key="2">
    <source>
        <dbReference type="ARBA" id="ARBA00004836"/>
    </source>
</evidence>
<dbReference type="GO" id="GO:0016747">
    <property type="term" value="F:acyltransferase activity, transferring groups other than amino-acyl groups"/>
    <property type="evidence" value="ECO:0007669"/>
    <property type="project" value="InterPro"/>
</dbReference>
<evidence type="ECO:0000313" key="13">
    <source>
        <dbReference type="EMBL" id="AAV76814.1"/>
    </source>
</evidence>
<reference evidence="14" key="3">
    <citation type="submission" date="2018-07" db="EMBL/GenBank/DDBJ databases">
        <authorList>
            <consortium name="NCBI Pathogen Detection Project"/>
        </authorList>
    </citation>
    <scope>NUCLEOTIDE SEQUENCE</scope>
    <source>
        <strain evidence="14">ATCC 9150</strain>
    </source>
</reference>
<evidence type="ECO:0000256" key="4">
    <source>
        <dbReference type="ARBA" id="ARBA00012206"/>
    </source>
</evidence>
<dbReference type="HOGENOM" id="CLU_080676_1_0_6"/>
<dbReference type="PANTHER" id="PTHR39453">
    <property type="entry name" value="PHOSPHATE PROPANOYLTRANSFERASE"/>
    <property type="match status" value="1"/>
</dbReference>
<dbReference type="UniPathway" id="UPA00621"/>
<gene>
    <name evidence="13" type="primary">pduL</name>
    <name evidence="13" type="ordered locus">SPA0824</name>
    <name evidence="14" type="ORF">GNB70_004160</name>
</gene>
<dbReference type="GO" id="GO:0031469">
    <property type="term" value="C:bacterial microcompartment"/>
    <property type="evidence" value="ECO:0007669"/>
    <property type="project" value="UniProtKB-SubCell"/>
</dbReference>
<comment type="pathway">
    <text evidence="2 12">Polyol metabolism; 1,2-propanediol degradation.</text>
</comment>
<keyword evidence="8" id="KW-0862">Zinc</keyword>
<keyword evidence="6 12" id="KW-0808">Transferase</keyword>
<evidence type="ECO:0000256" key="8">
    <source>
        <dbReference type="ARBA" id="ARBA00022833"/>
    </source>
</evidence>
<dbReference type="InterPro" id="IPR008300">
    <property type="entry name" value="PTAC"/>
</dbReference>
<dbReference type="PIRSF" id="PIRSF010130">
    <property type="entry name" value="PduL"/>
    <property type="match status" value="1"/>
</dbReference>
<organism evidence="13 15">
    <name type="scientific">Salmonella paratyphi A (strain ATCC 9150 / SARB42)</name>
    <dbReference type="NCBI Taxonomy" id="295319"/>
    <lineage>
        <taxon>Bacteria</taxon>
        <taxon>Pseudomonadati</taxon>
        <taxon>Pseudomonadota</taxon>
        <taxon>Gammaproteobacteria</taxon>
        <taxon>Enterobacterales</taxon>
        <taxon>Enterobacteriaceae</taxon>
        <taxon>Salmonella</taxon>
    </lineage>
</organism>
<evidence type="ECO:0000313" key="14">
    <source>
        <dbReference type="EMBL" id="HAE6988354.1"/>
    </source>
</evidence>
<dbReference type="EC" id="2.3.1.222" evidence="4 12"/>
<dbReference type="NCBIfam" id="NF011652">
    <property type="entry name" value="PRK15070.1"/>
    <property type="match status" value="1"/>
</dbReference>
<reference evidence="13 15" key="1">
    <citation type="journal article" date="2004" name="Nat. Genet.">
        <title>Comparison of genome degradation in Paratyphi A and Typhi, human-restricted serovars of Salmonella enterica that cause typhoid.</title>
        <authorList>
            <person name="McClelland M."/>
            <person name="Sanderson K.E."/>
            <person name="Clifton S.W."/>
            <person name="Latreille P."/>
            <person name="Porwollik S."/>
            <person name="Sabo A."/>
            <person name="Meyer R."/>
            <person name="Bieri T."/>
            <person name="Ozersky P."/>
            <person name="McLellan M."/>
            <person name="Harkins C.R."/>
            <person name="Wang C."/>
            <person name="Nguyen C."/>
            <person name="Berghoff A."/>
            <person name="Elliott G."/>
            <person name="Kohlberg S."/>
            <person name="Strong C."/>
            <person name="Du F."/>
            <person name="Carter J."/>
            <person name="Kremizki C."/>
            <person name="Layman D."/>
            <person name="Leonard S."/>
            <person name="Sun H."/>
            <person name="Fulton L."/>
            <person name="Nash W."/>
            <person name="Miner T."/>
            <person name="Minx P."/>
            <person name="Delehaunty K."/>
            <person name="Fronick C."/>
            <person name="Magrini V."/>
            <person name="Nhan M."/>
            <person name="Warren W."/>
            <person name="Florea L."/>
            <person name="Spieth J."/>
            <person name="Wilson R.K."/>
        </authorList>
    </citation>
    <scope>NUCLEOTIDE SEQUENCE [LARGE SCALE GENOMIC DNA]</scope>
    <source>
        <strain evidence="13">ATCC 9150</strain>
        <strain evidence="15">ATCC 9150 / SARB42</strain>
    </source>
</reference>
<evidence type="ECO:0000256" key="5">
    <source>
        <dbReference type="ARBA" id="ARBA00020837"/>
    </source>
</evidence>
<dbReference type="PANTHER" id="PTHR39453:SF1">
    <property type="entry name" value="PHOSPHATE PROPANOYLTRANSFERASE"/>
    <property type="match status" value="1"/>
</dbReference>
<dbReference type="GO" id="GO:0051144">
    <property type="term" value="P:1,2-propanediol catabolic process"/>
    <property type="evidence" value="ECO:0007669"/>
    <property type="project" value="UniProtKB-UniPathway"/>
</dbReference>
<comment type="similarity">
    <text evidence="3 12">Belongs to the PduL family.</text>
</comment>
<evidence type="ECO:0000256" key="12">
    <source>
        <dbReference type="PIRNR" id="PIRNR010130"/>
    </source>
</evidence>
<dbReference type="AlphaFoldDB" id="A0A0H2WN37"/>
<proteinExistence type="inferred from homology"/>
<comment type="subcellular location">
    <subcellularLocation>
        <location evidence="10">Bacterial microcompartment</location>
    </subcellularLocation>
</comment>
<dbReference type="KEGG" id="spt:SPA0824"/>
<protein>
    <recommendedName>
        <fullName evidence="5 12">Phosphate propanoyltransferase</fullName>
        <ecNumber evidence="4 12">2.3.1.222</ecNumber>
    </recommendedName>
</protein>
<dbReference type="Proteomes" id="UP000008185">
    <property type="component" value="Chromosome"/>
</dbReference>
<dbReference type="EMBL" id="DAASTS010000028">
    <property type="protein sequence ID" value="HAE6988354.1"/>
    <property type="molecule type" value="Genomic_DNA"/>
</dbReference>
<reference evidence="14" key="2">
    <citation type="journal article" date="2018" name="Genome Biol.">
        <title>SKESA: strategic k-mer extension for scrupulous assemblies.</title>
        <authorList>
            <person name="Souvorov A."/>
            <person name="Agarwala R."/>
            <person name="Lipman D.J."/>
        </authorList>
    </citation>
    <scope>NUCLEOTIDE SEQUENCE</scope>
    <source>
        <strain evidence="14">ATCC 9150</strain>
    </source>
</reference>
<evidence type="ECO:0000313" key="15">
    <source>
        <dbReference type="Proteomes" id="UP000008185"/>
    </source>
</evidence>
<evidence type="ECO:0000256" key="11">
    <source>
        <dbReference type="ARBA" id="ARBA00024446"/>
    </source>
</evidence>
<evidence type="ECO:0000256" key="6">
    <source>
        <dbReference type="ARBA" id="ARBA00022679"/>
    </source>
</evidence>
<evidence type="ECO:0000256" key="3">
    <source>
        <dbReference type="ARBA" id="ARBA00007342"/>
    </source>
</evidence>
<dbReference type="GO" id="GO:0046872">
    <property type="term" value="F:metal ion binding"/>
    <property type="evidence" value="ECO:0007669"/>
    <property type="project" value="UniProtKB-KW"/>
</dbReference>
<dbReference type="RefSeq" id="WP_000356721.1">
    <property type="nucleotide sequence ID" value="NC_006511.1"/>
</dbReference>
<keyword evidence="7" id="KW-0479">Metal-binding</keyword>